<dbReference type="Proteomes" id="UP000005622">
    <property type="component" value="Unassembled WGS sequence"/>
</dbReference>
<dbReference type="GO" id="GO:0005730">
    <property type="term" value="C:nucleolus"/>
    <property type="evidence" value="ECO:0007669"/>
    <property type="project" value="UniProtKB-SubCell"/>
</dbReference>
<protein>
    <recommendedName>
        <fullName evidence="16">Flap endonuclease 1</fullName>
        <shortName evidence="16">FEN-1</shortName>
        <ecNumber evidence="16">3.1.-.-</ecNumber>
    </recommendedName>
    <alternativeName>
        <fullName evidence="16">Flap structure-specific endonuclease 1</fullName>
    </alternativeName>
</protein>
<reference evidence="21" key="2">
    <citation type="submission" date="2012-10" db="EMBL/GenBank/DDBJ databases">
        <authorList>
            <consortium name="The Broad Institute Genome Sequencing Platform"/>
            <consortium name="The Broad Institute Genome Sequencing Center for Infectious Disease"/>
            <person name="Cuomo C."/>
            <person name="Troemel E."/>
            <person name="Walker B."/>
            <person name="Young S.K."/>
            <person name="Zeng Q."/>
            <person name="Gargeya S."/>
            <person name="Fitzgerald M."/>
            <person name="Haas B."/>
            <person name="Abouelleil A."/>
            <person name="Alvarado L."/>
            <person name="Arachchi H.M."/>
            <person name="Berlin A.M."/>
            <person name="Chapman S.B."/>
            <person name="Goldberg J."/>
            <person name="Griggs A."/>
            <person name="Gujja S."/>
            <person name="Hansen M."/>
            <person name="Howarth C."/>
            <person name="Imamovic A."/>
            <person name="Larimer J."/>
            <person name="McCowan C."/>
            <person name="Murphy C."/>
            <person name="Neiman D."/>
            <person name="Pearson M."/>
            <person name="Priest M."/>
            <person name="Roberts A."/>
            <person name="Saif S."/>
            <person name="Shea T."/>
            <person name="Sisk P."/>
            <person name="Sykes S."/>
            <person name="Wortman J."/>
            <person name="Nusbaum C."/>
            <person name="Birren B."/>
        </authorList>
    </citation>
    <scope>NUCLEOTIDE SEQUENCE</scope>
    <source>
        <strain evidence="21">ERTm6</strain>
    </source>
</reference>
<accession>A0A086J158</accession>
<dbReference type="OrthoDB" id="1937206at2759"/>
<dbReference type="GO" id="GO:0006284">
    <property type="term" value="P:base-excision repair"/>
    <property type="evidence" value="ECO:0007669"/>
    <property type="project" value="UniProtKB-UniRule"/>
</dbReference>
<keyword evidence="2 16" id="KW-0235">DNA replication</keyword>
<reference evidence="21 22" key="3">
    <citation type="journal article" date="2014" name="Genome Announc.">
        <title>Genome Sequence of the Microsporidian Species Nematocida sp1 Strain ERTm6 (ATCC PRA-372).</title>
        <authorList>
            <person name="Bakowski M.A."/>
            <person name="Priest M."/>
            <person name="Young S."/>
            <person name="Cuomo C.A."/>
            <person name="Troemel E.R."/>
        </authorList>
    </citation>
    <scope>NUCLEOTIDE SEQUENCE [LARGE SCALE GENOMIC DNA]</scope>
    <source>
        <strain evidence="21 22">ERTm6</strain>
    </source>
</reference>
<evidence type="ECO:0000256" key="9">
    <source>
        <dbReference type="ARBA" id="ARBA00022842"/>
    </source>
</evidence>
<keyword evidence="4 16" id="KW-0479">Metal-binding</keyword>
<dbReference type="Pfam" id="PF00867">
    <property type="entry name" value="XPG_I"/>
    <property type="match status" value="1"/>
</dbReference>
<evidence type="ECO:0000256" key="1">
    <source>
        <dbReference type="ARBA" id="ARBA00022553"/>
    </source>
</evidence>
<evidence type="ECO:0000256" key="10">
    <source>
        <dbReference type="ARBA" id="ARBA00023128"/>
    </source>
</evidence>
<dbReference type="GO" id="GO:0043137">
    <property type="term" value="P:DNA replication, removal of RNA primer"/>
    <property type="evidence" value="ECO:0007669"/>
    <property type="project" value="UniProtKB-UniRule"/>
</dbReference>
<evidence type="ECO:0000256" key="6">
    <source>
        <dbReference type="ARBA" id="ARBA00022763"/>
    </source>
</evidence>
<comment type="subunit">
    <text evidence="15">Interacts with PCNA1 and PCNA2. Three molecules of FEN1 bind to one PCNA trimer with each molecule binding to one PCNA monomer. PCNA stimulates the nuclease activity without altering cleavage specificity.</text>
</comment>
<keyword evidence="7 16" id="KW-0378">Hydrolase</keyword>
<dbReference type="InterPro" id="IPR036279">
    <property type="entry name" value="5-3_exonuclease_C_sf"/>
</dbReference>
<evidence type="ECO:0000256" key="3">
    <source>
        <dbReference type="ARBA" id="ARBA00022722"/>
    </source>
</evidence>
<dbReference type="FunFam" id="3.40.50.1010:FF:000016">
    <property type="entry name" value="Flap endonuclease 1"/>
    <property type="match status" value="1"/>
</dbReference>
<dbReference type="Proteomes" id="UP000054524">
    <property type="component" value="Unassembled WGS sequence"/>
</dbReference>
<evidence type="ECO:0000256" key="7">
    <source>
        <dbReference type="ARBA" id="ARBA00022801"/>
    </source>
</evidence>
<dbReference type="EC" id="3.1.-.-" evidence="16"/>
<dbReference type="Gene3D" id="3.40.50.1010">
    <property type="entry name" value="5'-nuclease"/>
    <property type="match status" value="1"/>
</dbReference>
<dbReference type="HOGENOM" id="CLU_032444_0_0_1"/>
<keyword evidence="1 16" id="KW-0597">Phosphoprotein</keyword>
<keyword evidence="9 16" id="KW-0460">Magnesium</keyword>
<keyword evidence="11 16" id="KW-0234">DNA repair</keyword>
<dbReference type="CDD" id="cd09907">
    <property type="entry name" value="H3TH_FEN1-Euk"/>
    <property type="match status" value="1"/>
</dbReference>
<keyword evidence="17" id="KW-0175">Coiled coil</keyword>
<keyword evidence="12 16" id="KW-0539">Nucleus</keyword>
<dbReference type="PRINTS" id="PR00853">
    <property type="entry name" value="XPGRADSUPER"/>
</dbReference>
<dbReference type="InterPro" id="IPR006086">
    <property type="entry name" value="XPG-I_dom"/>
</dbReference>
<evidence type="ECO:0000256" key="15">
    <source>
        <dbReference type="ARBA" id="ARBA00063178"/>
    </source>
</evidence>
<evidence type="ECO:0000256" key="8">
    <source>
        <dbReference type="ARBA" id="ARBA00022839"/>
    </source>
</evidence>
<dbReference type="AlphaFoldDB" id="H8ZEW1"/>
<evidence type="ECO:0000256" key="16">
    <source>
        <dbReference type="HAMAP-Rule" id="MF_03140"/>
    </source>
</evidence>
<organism evidence="20">
    <name type="scientific">Nematocida ausubeli (strain ATCC PRA-371 / ERTm2)</name>
    <name type="common">Nematode killer fungus</name>
    <dbReference type="NCBI Taxonomy" id="1913371"/>
    <lineage>
        <taxon>Eukaryota</taxon>
        <taxon>Fungi</taxon>
        <taxon>Fungi incertae sedis</taxon>
        <taxon>Microsporidia</taxon>
        <taxon>Nematocida</taxon>
    </lineage>
</organism>
<comment type="subcellular location">
    <subcellularLocation>
        <location evidence="16">Nucleus</location>
        <location evidence="16">Nucleolus</location>
    </subcellularLocation>
    <subcellularLocation>
        <location evidence="16">Nucleus</location>
        <location evidence="16">Nucleoplasm</location>
    </subcellularLocation>
    <subcellularLocation>
        <location evidence="16">Mitochondrion</location>
    </subcellularLocation>
    <text evidence="16">Resides mostly in the nucleoli and relocalizes to the nucleoplasm upon DNA damage.</text>
</comment>
<evidence type="ECO:0000256" key="2">
    <source>
        <dbReference type="ARBA" id="ARBA00022705"/>
    </source>
</evidence>
<evidence type="ECO:0000313" key="21">
    <source>
        <dbReference type="EMBL" id="KFG25876.1"/>
    </source>
</evidence>
<evidence type="ECO:0000256" key="12">
    <source>
        <dbReference type="ARBA" id="ARBA00023242"/>
    </source>
</evidence>
<dbReference type="STRING" id="944018.H8ZEW1"/>
<evidence type="ECO:0000256" key="14">
    <source>
        <dbReference type="ARBA" id="ARBA00034726"/>
    </source>
</evidence>
<dbReference type="SUPFAM" id="SSF88723">
    <property type="entry name" value="PIN domain-like"/>
    <property type="match status" value="1"/>
</dbReference>
<dbReference type="InterPro" id="IPR008918">
    <property type="entry name" value="HhH2"/>
</dbReference>
<dbReference type="InterPro" id="IPR006084">
    <property type="entry name" value="XPG/Rad2"/>
</dbReference>
<proteinExistence type="inferred from homology"/>
<feature type="domain" description="XPG N-terminal" evidence="19">
    <location>
        <begin position="1"/>
        <end position="107"/>
    </location>
</feature>
<name>H8ZEW1_NEMA1</name>
<comment type="function">
    <text evidence="13 16">Structure-specific nuclease with 5'-flap endonuclease and 5'-3' exonuclease activities involved in DNA replication and repair. During DNA replication, cleaves the 5'-overhanging flap structure that is generated by displacement synthesis when DNA polymerase encounters the 5'-end of a downstream Okazaki fragment. It enters the flap from the 5'-end and then tracks to cleave the flap base, leaving a nick for ligation. Also involved in the long patch base excision repair (LP-BER) pathway, by cleaving within the apurinic/apyrimidinic (AP) site-terminated flap. Acts as a genome stabilization factor that prevents flaps from equilibrating into structures that lead to duplications and deletions. Also possesses 5'-3' exonuclease activity on nicked or gapped double-stranded DNA, and exhibits RNase H activity. Also involved in replication and repair of rDNA and in repairing mitochondrial DNA.</text>
</comment>
<keyword evidence="22" id="KW-1185">Reference proteome</keyword>
<evidence type="ECO:0000256" key="17">
    <source>
        <dbReference type="SAM" id="Coils"/>
    </source>
</evidence>
<dbReference type="GO" id="GO:0005739">
    <property type="term" value="C:mitochondrion"/>
    <property type="evidence" value="ECO:0007669"/>
    <property type="project" value="UniProtKB-SubCell"/>
</dbReference>
<evidence type="ECO:0000256" key="13">
    <source>
        <dbReference type="ARBA" id="ARBA00029382"/>
    </source>
</evidence>
<dbReference type="EMBL" id="JH604638">
    <property type="protein sequence ID" value="EHY64727.1"/>
    <property type="molecule type" value="Genomic_DNA"/>
</dbReference>
<sequence length="342" mass="38299">MGICKLTELLKEKAPKAIRSTQIEKYRGWKVAIDASMILYQSLVAIRYGMDSLKNKNGETTAHLYGIFYKTINLIEKGIVPVYIFDGLAPELKENILVERRARKEQAERDLEQAETESEKMKHAKRTVRATKYHVESAQALLSAMGVPYMTAPNEAEGFCAALNIANAVNGVVSEDMDSLAFGGKVLLRNFFPALMKKKMAVMEISLDEVLKQTGLDQAEFIDMCILLGCDYCQKPKGLGPKKVYDLVQEHRSIEKIVESGKIQPGEEDWPYVEAREIFTSQEAGKPPVFSMALPKADEIVQFLVEENGFDRKKVDTAVARLQAHSKAKKQSSLLVFAKKTV</sequence>
<feature type="coiled-coil region" evidence="17">
    <location>
        <begin position="97"/>
        <end position="131"/>
    </location>
</feature>
<dbReference type="SUPFAM" id="SSF47807">
    <property type="entry name" value="5' to 3' exonuclease, C-terminal subdomain"/>
    <property type="match status" value="1"/>
</dbReference>
<gene>
    <name evidence="20" type="ORF">NERG_02130</name>
    <name evidence="21" type="ORF">NESG_01864</name>
</gene>
<dbReference type="PANTHER" id="PTHR11081:SF9">
    <property type="entry name" value="FLAP ENDONUCLEASE 1"/>
    <property type="match status" value="1"/>
</dbReference>
<comment type="cofactor">
    <cofactor evidence="16">
        <name>Mg(2+)</name>
        <dbReference type="ChEBI" id="CHEBI:18420"/>
    </cofactor>
    <text evidence="16">Binds 2 magnesium ions per subunit. They probably participate in the reaction catalyzed by the enzyme. May bind an additional third magnesium ion after substrate binding.</text>
</comment>
<evidence type="ECO:0000256" key="5">
    <source>
        <dbReference type="ARBA" id="ARBA00022759"/>
    </source>
</evidence>
<feature type="domain" description="XPG-I" evidence="18">
    <location>
        <begin position="143"/>
        <end position="216"/>
    </location>
</feature>
<keyword evidence="10 16" id="KW-0496">Mitochondrion</keyword>
<comment type="similarity">
    <text evidence="14 16">Belongs to the XPG/RAD2 endonuclease family. FEN1 subfamily.</text>
</comment>
<dbReference type="GO" id="GO:0017108">
    <property type="term" value="F:5'-flap endonuclease activity"/>
    <property type="evidence" value="ECO:0007669"/>
    <property type="project" value="UniProtKB-UniRule"/>
</dbReference>
<keyword evidence="8 16" id="KW-0269">Exonuclease</keyword>
<dbReference type="Gene3D" id="1.10.150.20">
    <property type="entry name" value="5' to 3' exonuclease, C-terminal subdomain"/>
    <property type="match status" value="1"/>
</dbReference>
<keyword evidence="5 16" id="KW-0255">Endonuclease</keyword>
<dbReference type="SMART" id="SM00485">
    <property type="entry name" value="XPGN"/>
    <property type="match status" value="1"/>
</dbReference>
<dbReference type="CDD" id="cd09867">
    <property type="entry name" value="PIN_FEN1"/>
    <property type="match status" value="1"/>
</dbReference>
<dbReference type="InterPro" id="IPR006085">
    <property type="entry name" value="XPG_DNA_repair_N"/>
</dbReference>
<dbReference type="HAMAP" id="MF_00614">
    <property type="entry name" value="Fen"/>
    <property type="match status" value="1"/>
</dbReference>
<dbReference type="InterPro" id="IPR023426">
    <property type="entry name" value="Flap_endonuc"/>
</dbReference>
<dbReference type="PANTHER" id="PTHR11081">
    <property type="entry name" value="FLAP ENDONUCLEASE FAMILY MEMBER"/>
    <property type="match status" value="1"/>
</dbReference>
<reference evidence="20" key="1">
    <citation type="submission" date="2011-03" db="EMBL/GenBank/DDBJ databases">
        <title>The Genome Sequence of Nematocida sp1 strain ERTm2.</title>
        <authorList>
            <consortium name="The Broad Institute Genome Sequencing Platform"/>
            <consortium name="The Broad Institute Genome Sequencing Center for Infectious Disease"/>
            <person name="Cuomo C."/>
            <person name="Troemel E."/>
            <person name="Young S.K."/>
            <person name="Zeng Q."/>
            <person name="Gargeya S."/>
            <person name="Fitzgerald M."/>
            <person name="Haas B."/>
            <person name="Abouelleil A."/>
            <person name="Alvarado L."/>
            <person name="Arachchi H.M."/>
            <person name="Berlin A."/>
            <person name="Brown A."/>
            <person name="Chapman S.B."/>
            <person name="Chen Z."/>
            <person name="Dunbar C."/>
            <person name="Freedman E."/>
            <person name="Gearin G."/>
            <person name="Gellesch M."/>
            <person name="Goldberg J."/>
            <person name="Griggs A."/>
            <person name="Gujja S."/>
            <person name="Heilman E.R."/>
            <person name="Heiman D."/>
            <person name="Howarth C."/>
            <person name="Larson L."/>
            <person name="Lui A."/>
            <person name="MacDonald P.J.P."/>
            <person name="Mehta T."/>
            <person name="Montmayeur A."/>
            <person name="Murphy C."/>
            <person name="Neiman D."/>
            <person name="Pearson M."/>
            <person name="Priest M."/>
            <person name="Roberts A."/>
            <person name="Saif S."/>
            <person name="Shea T."/>
            <person name="Shenoy N."/>
            <person name="Sisk P."/>
            <person name="Stolte C."/>
            <person name="Sykes S."/>
            <person name="White J."/>
            <person name="Yandava C."/>
            <person name="Wortman J."/>
            <person name="Nusbaum C."/>
            <person name="Birren B."/>
        </authorList>
    </citation>
    <scope>NUCLEOTIDE SEQUENCE</scope>
    <source>
        <strain evidence="20">ERTm2</strain>
    </source>
</reference>
<evidence type="ECO:0000256" key="11">
    <source>
        <dbReference type="ARBA" id="ARBA00023204"/>
    </source>
</evidence>
<evidence type="ECO:0000313" key="20">
    <source>
        <dbReference type="EMBL" id="EHY64727.1"/>
    </source>
</evidence>
<dbReference type="GO" id="GO:0000287">
    <property type="term" value="F:magnesium ion binding"/>
    <property type="evidence" value="ECO:0007669"/>
    <property type="project" value="UniProtKB-UniRule"/>
</dbReference>
<evidence type="ECO:0000259" key="19">
    <source>
        <dbReference type="SMART" id="SM00485"/>
    </source>
</evidence>
<dbReference type="GO" id="GO:0005654">
    <property type="term" value="C:nucleoplasm"/>
    <property type="evidence" value="ECO:0007669"/>
    <property type="project" value="UniProtKB-SubCell"/>
</dbReference>
<dbReference type="SMART" id="SM00279">
    <property type="entry name" value="HhH2"/>
    <property type="match status" value="1"/>
</dbReference>
<dbReference type="GO" id="GO:0003677">
    <property type="term" value="F:DNA binding"/>
    <property type="evidence" value="ECO:0007669"/>
    <property type="project" value="UniProtKB-UniRule"/>
</dbReference>
<dbReference type="EMBL" id="AKIJ01000004">
    <property type="protein sequence ID" value="KFG25876.1"/>
    <property type="molecule type" value="Genomic_DNA"/>
</dbReference>
<dbReference type="FunFam" id="1.10.150.20:FF:000009">
    <property type="entry name" value="Flap endonuclease 1"/>
    <property type="match status" value="1"/>
</dbReference>
<dbReference type="InterPro" id="IPR029060">
    <property type="entry name" value="PIN-like_dom_sf"/>
</dbReference>
<dbReference type="GO" id="GO:0008409">
    <property type="term" value="F:5'-3' exonuclease activity"/>
    <property type="evidence" value="ECO:0007669"/>
    <property type="project" value="UniProtKB-UniRule"/>
</dbReference>
<keyword evidence="3 16" id="KW-0540">Nuclease</keyword>
<dbReference type="SMART" id="SM00484">
    <property type="entry name" value="XPGI"/>
    <property type="match status" value="1"/>
</dbReference>
<accession>H8ZEW1</accession>
<evidence type="ECO:0000256" key="4">
    <source>
        <dbReference type="ARBA" id="ARBA00022723"/>
    </source>
</evidence>
<evidence type="ECO:0000313" key="22">
    <source>
        <dbReference type="Proteomes" id="UP000054524"/>
    </source>
</evidence>
<keyword evidence="6 16" id="KW-0227">DNA damage</keyword>
<evidence type="ECO:0000259" key="18">
    <source>
        <dbReference type="SMART" id="SM00484"/>
    </source>
</evidence>
<dbReference type="Pfam" id="PF00752">
    <property type="entry name" value="XPG_N"/>
    <property type="match status" value="1"/>
</dbReference>